<dbReference type="KEGG" id="asun:KG104_04680"/>
<sequence length="111" mass="12594">MVTLVVTVLLAPSVNTYLHQRSDIAALEAEIAEQKETSGALQAQLQRWEDPSYIKQQARERIFLVMPGETRYLVKGEQGVEDVEQEAQEQVEDLRWVDALWDSVKRAANAP</sequence>
<evidence type="ECO:0000313" key="2">
    <source>
        <dbReference type="EMBL" id="QWQ37870.1"/>
    </source>
</evidence>
<reference evidence="2" key="1">
    <citation type="submission" date="2021-06" db="EMBL/GenBank/DDBJ databases">
        <title>Novel species in genus Arthrobacter.</title>
        <authorList>
            <person name="Zhang G."/>
        </authorList>
    </citation>
    <scope>NUCLEOTIDE SEQUENCE</scope>
    <source>
        <strain evidence="2">Zg-ZUI122</strain>
    </source>
</reference>
<organism evidence="2 3">
    <name type="scientific">Arthrobacter sunyaminii</name>
    <dbReference type="NCBI Taxonomy" id="2816859"/>
    <lineage>
        <taxon>Bacteria</taxon>
        <taxon>Bacillati</taxon>
        <taxon>Actinomycetota</taxon>
        <taxon>Actinomycetes</taxon>
        <taxon>Micrococcales</taxon>
        <taxon>Micrococcaceae</taxon>
        <taxon>Arthrobacter</taxon>
    </lineage>
</organism>
<dbReference type="Proteomes" id="UP000680588">
    <property type="component" value="Chromosome"/>
</dbReference>
<name>A0A975S8R7_9MICC</name>
<accession>A0A975S8R7</accession>
<dbReference type="InterPro" id="IPR007060">
    <property type="entry name" value="FtsL/DivIC"/>
</dbReference>
<proteinExistence type="predicted"/>
<gene>
    <name evidence="2" type="ORF">KG104_04680</name>
</gene>
<dbReference type="EMBL" id="CP076456">
    <property type="protein sequence ID" value="QWQ37870.1"/>
    <property type="molecule type" value="Genomic_DNA"/>
</dbReference>
<evidence type="ECO:0000256" key="1">
    <source>
        <dbReference type="SAM" id="Coils"/>
    </source>
</evidence>
<dbReference type="Pfam" id="PF04977">
    <property type="entry name" value="DivIC"/>
    <property type="match status" value="1"/>
</dbReference>
<keyword evidence="3" id="KW-1185">Reference proteome</keyword>
<protein>
    <submittedName>
        <fullName evidence="2">Septum formation initiator family protein</fullName>
    </submittedName>
</protein>
<dbReference type="AlphaFoldDB" id="A0A975S8R7"/>
<feature type="coiled-coil region" evidence="1">
    <location>
        <begin position="17"/>
        <end position="44"/>
    </location>
</feature>
<keyword evidence="1" id="KW-0175">Coiled coil</keyword>
<evidence type="ECO:0000313" key="3">
    <source>
        <dbReference type="Proteomes" id="UP000680588"/>
    </source>
</evidence>